<evidence type="ECO:0008006" key="3">
    <source>
        <dbReference type="Google" id="ProtNLM"/>
    </source>
</evidence>
<gene>
    <name evidence="1" type="ORF">BUALT_Bualt01G0104600</name>
</gene>
<protein>
    <recommendedName>
        <fullName evidence="3">Retrotransposon gag domain-containing protein</fullName>
    </recommendedName>
</protein>
<accession>A0AAV6Y729</accession>
<dbReference type="AlphaFoldDB" id="A0AAV6Y729"/>
<comment type="caution">
    <text evidence="1">The sequence shown here is derived from an EMBL/GenBank/DDBJ whole genome shotgun (WGS) entry which is preliminary data.</text>
</comment>
<sequence length="213" mass="23596">MRVLSFSRGRFCVLDPQKEQLQANAAITAKAIEDLKGMIATVANTMKQTQAGSSGAHGAGLMDDAGDTNNHPHVRIVAVHLEGKALQWHQIFMKNRLTTEMPQCGKYEYLDRLDELMNCVELSEPYAISCFLGGLKSEIAINVRIFKPRTLQDAISVTEREITCCCGNYQQQTTEEVFAVSSTNCNDACEGYSSSKAGRKVTIAFGWPLRHHH</sequence>
<keyword evidence="2" id="KW-1185">Reference proteome</keyword>
<organism evidence="1 2">
    <name type="scientific">Buddleja alternifolia</name>
    <dbReference type="NCBI Taxonomy" id="168488"/>
    <lineage>
        <taxon>Eukaryota</taxon>
        <taxon>Viridiplantae</taxon>
        <taxon>Streptophyta</taxon>
        <taxon>Embryophyta</taxon>
        <taxon>Tracheophyta</taxon>
        <taxon>Spermatophyta</taxon>
        <taxon>Magnoliopsida</taxon>
        <taxon>eudicotyledons</taxon>
        <taxon>Gunneridae</taxon>
        <taxon>Pentapetalae</taxon>
        <taxon>asterids</taxon>
        <taxon>lamiids</taxon>
        <taxon>Lamiales</taxon>
        <taxon>Scrophulariaceae</taxon>
        <taxon>Buddlejeae</taxon>
        <taxon>Buddleja</taxon>
    </lineage>
</organism>
<dbReference type="EMBL" id="WHWC01000001">
    <property type="protein sequence ID" value="KAG8390639.1"/>
    <property type="molecule type" value="Genomic_DNA"/>
</dbReference>
<evidence type="ECO:0000313" key="2">
    <source>
        <dbReference type="Proteomes" id="UP000826271"/>
    </source>
</evidence>
<proteinExistence type="predicted"/>
<dbReference type="Proteomes" id="UP000826271">
    <property type="component" value="Unassembled WGS sequence"/>
</dbReference>
<name>A0AAV6Y729_9LAMI</name>
<reference evidence="1" key="1">
    <citation type="submission" date="2019-10" db="EMBL/GenBank/DDBJ databases">
        <authorList>
            <person name="Zhang R."/>
            <person name="Pan Y."/>
            <person name="Wang J."/>
            <person name="Ma R."/>
            <person name="Yu S."/>
        </authorList>
    </citation>
    <scope>NUCLEOTIDE SEQUENCE</scope>
    <source>
        <strain evidence="1">LA-IB0</strain>
        <tissue evidence="1">Leaf</tissue>
    </source>
</reference>
<evidence type="ECO:0000313" key="1">
    <source>
        <dbReference type="EMBL" id="KAG8390639.1"/>
    </source>
</evidence>